<dbReference type="PANTHER" id="PTHR43330">
    <property type="entry name" value="METHIONINE AMINOPEPTIDASE"/>
    <property type="match status" value="1"/>
</dbReference>
<dbReference type="GO" id="GO:0005829">
    <property type="term" value="C:cytosol"/>
    <property type="evidence" value="ECO:0007669"/>
    <property type="project" value="TreeGrafter"/>
</dbReference>
<keyword evidence="5 9" id="KW-0479">Metal-binding</keyword>
<dbReference type="SUPFAM" id="SSF55920">
    <property type="entry name" value="Creatinase/aminopeptidase"/>
    <property type="match status" value="1"/>
</dbReference>
<comment type="cofactor">
    <cofactor evidence="9">
        <name>Zn(2+)</name>
        <dbReference type="ChEBI" id="CHEBI:29105"/>
    </cofactor>
    <cofactor evidence="9">
        <name>Co(2+)</name>
        <dbReference type="ChEBI" id="CHEBI:48828"/>
    </cofactor>
    <cofactor evidence="9">
        <name>Mn(2+)</name>
        <dbReference type="ChEBI" id="CHEBI:29035"/>
    </cofactor>
    <cofactor evidence="9">
        <name>Fe(2+)</name>
        <dbReference type="ChEBI" id="CHEBI:29033"/>
    </cofactor>
    <text evidence="9">Binds 2 divalent metal cations per subunit. Has a high-affinity and a low affinity metal-binding site. The true nature of the physiological cofactor is under debate. The enzyme is active with zinc, cobalt, manganese or divalent iron ions. Has high activity with zinc; zinc cofactor is transferred into the active site region by the ZNG1 zinc chaperone.</text>
</comment>
<evidence type="ECO:0000256" key="11">
    <source>
        <dbReference type="RuleBase" id="RU003653"/>
    </source>
</evidence>
<dbReference type="Pfam" id="PF00557">
    <property type="entry name" value="Peptidase_M24"/>
    <property type="match status" value="1"/>
</dbReference>
<comment type="similarity">
    <text evidence="9 10">Belongs to the peptidase M24A family. Methionine aminopeptidase type 1 subfamily.</text>
</comment>
<feature type="binding site" evidence="9">
    <location>
        <position position="230"/>
    </location>
    <ligand>
        <name>Zn(2+)</name>
        <dbReference type="ChEBI" id="CHEBI:29105"/>
        <label>3</label>
    </ligand>
</feature>
<name>A0A6C1EDX0_SACPS</name>
<dbReference type="PANTHER" id="PTHR43330:SF7">
    <property type="entry name" value="METHIONINE AMINOPEPTIDASE 1"/>
    <property type="match status" value="1"/>
</dbReference>
<dbReference type="Pfam" id="PF15801">
    <property type="entry name" value="zf-C6H2"/>
    <property type="match status" value="1"/>
</dbReference>
<dbReference type="InterPro" id="IPR000994">
    <property type="entry name" value="Pept_M24"/>
</dbReference>
<dbReference type="GO" id="GO:0006508">
    <property type="term" value="P:proteolysis"/>
    <property type="evidence" value="ECO:0007669"/>
    <property type="project" value="UniProtKB-KW"/>
</dbReference>
<comment type="subcellular location">
    <subcellularLocation>
        <location evidence="1 9">Cytoplasm</location>
    </subcellularLocation>
</comment>
<keyword evidence="6 10" id="KW-0863">Zinc-finger</keyword>
<evidence type="ECO:0000313" key="14">
    <source>
        <dbReference type="Proteomes" id="UP000501346"/>
    </source>
</evidence>
<dbReference type="EMBL" id="CP049009">
    <property type="protein sequence ID" value="QID86814.1"/>
    <property type="molecule type" value="Genomic_DNA"/>
</dbReference>
<comment type="function">
    <text evidence="9 11">Cotranslationally removes the N-terminal methionine from nascent proteins. The N-terminal methionine is often cleaved when the second residue in the primary sequence is small and uncharged (Met-Ala-, Cys, Gly, Pro, Ser, Thr, or Val).</text>
</comment>
<feature type="binding site" evidence="9">
    <location>
        <position position="327"/>
    </location>
    <ligand>
        <name>Zn(2+)</name>
        <dbReference type="ChEBI" id="CHEBI:29105"/>
        <label>4</label>
        <note>catalytic</note>
    </ligand>
</feature>
<dbReference type="HAMAP" id="MF_01974">
    <property type="entry name" value="MetAP_1"/>
    <property type="match status" value="1"/>
</dbReference>
<organism evidence="13 14">
    <name type="scientific">Saccharomyces pastorianus</name>
    <name type="common">Lager yeast</name>
    <name type="synonym">Saccharomyces cerevisiae x Saccharomyces eubayanus</name>
    <dbReference type="NCBI Taxonomy" id="27292"/>
    <lineage>
        <taxon>Eukaryota</taxon>
        <taxon>Fungi</taxon>
        <taxon>Dikarya</taxon>
        <taxon>Ascomycota</taxon>
        <taxon>Saccharomycotina</taxon>
        <taxon>Saccharomycetes</taxon>
        <taxon>Saccharomycetales</taxon>
        <taxon>Saccharomycetaceae</taxon>
        <taxon>Saccharomyces</taxon>
    </lineage>
</organism>
<keyword evidence="14" id="KW-1185">Reference proteome</keyword>
<comment type="subunit">
    <text evidence="9">Associates with the 60S ribosomal subunit of the 80S translational complex.</text>
</comment>
<feature type="binding site" evidence="9">
    <location>
        <position position="301"/>
    </location>
    <ligand>
        <name>a protein</name>
        <dbReference type="ChEBI" id="CHEBI:16541"/>
    </ligand>
    <ligandPart>
        <name>N-terminal L-methionine residue</name>
        <dbReference type="ChEBI" id="CHEBI:64731"/>
    </ligandPart>
</feature>
<feature type="binding site" evidence="9">
    <location>
        <position position="294"/>
    </location>
    <ligand>
        <name>Zn(2+)</name>
        <dbReference type="ChEBI" id="CHEBI:29105"/>
        <label>4</label>
        <note>catalytic</note>
    </ligand>
</feature>
<feature type="binding site" evidence="9">
    <location>
        <position position="230"/>
    </location>
    <ligand>
        <name>Zn(2+)</name>
        <dbReference type="ChEBI" id="CHEBI:29105"/>
        <label>4</label>
        <note>catalytic</note>
    </ligand>
</feature>
<dbReference type="EC" id="3.4.11.18" evidence="11"/>
<dbReference type="InterPro" id="IPR031615">
    <property type="entry name" value="Zfn-C6H2"/>
</dbReference>
<comment type="catalytic activity">
    <reaction evidence="9 11">
        <text>Release of N-terminal amino acids, preferentially methionine, from peptides and arylamides.</text>
        <dbReference type="EC" id="3.4.11.18"/>
    </reaction>
</comment>
<evidence type="ECO:0000256" key="7">
    <source>
        <dbReference type="ARBA" id="ARBA00022801"/>
    </source>
</evidence>
<evidence type="ECO:0000313" key="13">
    <source>
        <dbReference type="EMBL" id="QID86814.1"/>
    </source>
</evidence>
<comment type="cofactor">
    <cofactor evidence="11">
        <name>Co(2+)</name>
        <dbReference type="ChEBI" id="CHEBI:48828"/>
    </cofactor>
    <cofactor evidence="11">
        <name>Zn(2+)</name>
        <dbReference type="ChEBI" id="CHEBI:29105"/>
    </cofactor>
    <cofactor evidence="11">
        <name>Mn(2+)</name>
        <dbReference type="ChEBI" id="CHEBI:29035"/>
    </cofactor>
    <cofactor evidence="11">
        <name>Fe(2+)</name>
        <dbReference type="ChEBI" id="CHEBI:29033"/>
    </cofactor>
    <text evidence="11">Binds 2 divalent metal cations per subunit. Has a high-affinity and a low affinity metal-binding site. The true nature of the physiological cofactor is under debate. The enzyme is active with cobalt, zinc, manganese or divalent iron ions.</text>
</comment>
<accession>A0A6C1EDX0</accession>
<keyword evidence="4 9" id="KW-0645">Protease</keyword>
<feature type="binding site" evidence="9">
    <location>
        <position position="202"/>
    </location>
    <ligand>
        <name>a protein</name>
        <dbReference type="ChEBI" id="CHEBI:16541"/>
    </ligand>
    <ligandPart>
        <name>N-terminal L-methionine residue</name>
        <dbReference type="ChEBI" id="CHEBI:64731"/>
    </ligandPart>
</feature>
<evidence type="ECO:0000256" key="1">
    <source>
        <dbReference type="ARBA" id="ARBA00004496"/>
    </source>
</evidence>
<evidence type="ECO:0000256" key="3">
    <source>
        <dbReference type="ARBA" id="ARBA00022490"/>
    </source>
</evidence>
<feature type="binding site" evidence="9">
    <location>
        <position position="358"/>
    </location>
    <ligand>
        <name>Zn(2+)</name>
        <dbReference type="ChEBI" id="CHEBI:29105"/>
        <label>3</label>
    </ligand>
</feature>
<keyword evidence="8" id="KW-0862">Zinc</keyword>
<dbReference type="AlphaFoldDB" id="A0A6C1EDX0"/>
<evidence type="ECO:0000256" key="8">
    <source>
        <dbReference type="ARBA" id="ARBA00022833"/>
    </source>
</evidence>
<dbReference type="GO" id="GO:0004239">
    <property type="term" value="F:initiator methionyl aminopeptidase activity"/>
    <property type="evidence" value="ECO:0007669"/>
    <property type="project" value="UniProtKB-UniRule"/>
</dbReference>
<proteinExistence type="inferred from homology"/>
<feature type="binding site" evidence="9">
    <location>
        <position position="219"/>
    </location>
    <ligand>
        <name>Zn(2+)</name>
        <dbReference type="ChEBI" id="CHEBI:29105"/>
        <label>3</label>
    </ligand>
</feature>
<dbReference type="PRINTS" id="PR00599">
    <property type="entry name" value="MAPEPTIDASE"/>
</dbReference>
<keyword evidence="7 9" id="KW-0378">Hydrolase</keyword>
<evidence type="ECO:0000256" key="9">
    <source>
        <dbReference type="HAMAP-Rule" id="MF_03174"/>
    </source>
</evidence>
<evidence type="ECO:0000256" key="6">
    <source>
        <dbReference type="ARBA" id="ARBA00022771"/>
    </source>
</evidence>
<dbReference type="OrthoDB" id="3209743at2759"/>
<dbReference type="Proteomes" id="UP000501346">
    <property type="component" value="Chromosome SeXII"/>
</dbReference>
<evidence type="ECO:0000256" key="5">
    <source>
        <dbReference type="ARBA" id="ARBA00022723"/>
    </source>
</evidence>
<feature type="binding site" evidence="9">
    <location>
        <position position="358"/>
    </location>
    <ligand>
        <name>Zn(2+)</name>
        <dbReference type="ChEBI" id="CHEBI:29105"/>
        <label>4</label>
        <note>catalytic</note>
    </ligand>
</feature>
<protein>
    <recommendedName>
        <fullName evidence="11">Methionine aminopeptidase</fullName>
        <ecNumber evidence="11">3.4.11.18</ecNumber>
    </recommendedName>
</protein>
<dbReference type="InterPro" id="IPR001714">
    <property type="entry name" value="Pept_M24_MAP"/>
</dbReference>
<evidence type="ECO:0000259" key="12">
    <source>
        <dbReference type="PROSITE" id="PS52013"/>
    </source>
</evidence>
<dbReference type="FunFam" id="3.90.230.10:FF:000010">
    <property type="entry name" value="Methionine aminopeptidase"/>
    <property type="match status" value="1"/>
</dbReference>
<dbReference type="GO" id="GO:0008270">
    <property type="term" value="F:zinc ion binding"/>
    <property type="evidence" value="ECO:0007669"/>
    <property type="project" value="UniProtKB-KW"/>
</dbReference>
<dbReference type="NCBIfam" id="TIGR00500">
    <property type="entry name" value="met_pdase_I"/>
    <property type="match status" value="1"/>
</dbReference>
<evidence type="ECO:0000256" key="4">
    <source>
        <dbReference type="ARBA" id="ARBA00022670"/>
    </source>
</evidence>
<dbReference type="GO" id="GO:0070006">
    <property type="term" value="F:metalloaminopeptidase activity"/>
    <property type="evidence" value="ECO:0007669"/>
    <property type="project" value="UniProtKB-UniRule"/>
</dbReference>
<evidence type="ECO:0000256" key="2">
    <source>
        <dbReference type="ARBA" id="ARBA00022438"/>
    </source>
</evidence>
<keyword evidence="3 9" id="KW-0963">Cytoplasm</keyword>
<dbReference type="PROSITE" id="PS52013">
    <property type="entry name" value="ZF_C6H2"/>
    <property type="match status" value="1"/>
</dbReference>
<dbReference type="InterPro" id="IPR002467">
    <property type="entry name" value="Pept_M24A_MAP1"/>
</dbReference>
<dbReference type="PROSITE" id="PS00680">
    <property type="entry name" value="MAP_1"/>
    <property type="match status" value="1"/>
</dbReference>
<evidence type="ECO:0000256" key="10">
    <source>
        <dbReference type="PROSITE-ProRule" id="PRU01357"/>
    </source>
</evidence>
<keyword evidence="2 9" id="KW-0031">Aminopeptidase</keyword>
<feature type="domain" description="C6H2-type" evidence="12">
    <location>
        <begin position="19"/>
        <end position="73"/>
    </location>
</feature>
<dbReference type="Gene3D" id="3.90.230.10">
    <property type="entry name" value="Creatinase/methionine aminopeptidase superfamily"/>
    <property type="match status" value="1"/>
</dbReference>
<dbReference type="InterPro" id="IPR036005">
    <property type="entry name" value="Creatinase/aminopeptidase-like"/>
</dbReference>
<reference evidence="13 14" key="1">
    <citation type="journal article" date="2019" name="BMC Genomics">
        <title>Chromosome level assembly and comparative genome analysis confirm lager-brewing yeasts originated from a single hybridization.</title>
        <authorList>
            <person name="Salazar A.N."/>
            <person name="Gorter de Vries A.R."/>
            <person name="van den Broek M."/>
            <person name="Brouwers N."/>
            <person name="de la Torre Cortes P."/>
            <person name="Kuijpers N.G.A."/>
            <person name="Daran J.G."/>
            <person name="Abeel T."/>
        </authorList>
    </citation>
    <scope>NUCLEOTIDE SEQUENCE [LARGE SCALE GENOMIC DNA]</scope>
    <source>
        <strain evidence="13 14">CBS 1483</strain>
    </source>
</reference>
<sequence>MNTATTTETASEQASHPATIYCAGLQCGKETSSQMKCPICLKQGIVSVFCDTECYENNYKAHKALHNGKDDSKSAYDPFPKFKYSGKLKASYPLTPKRYVPEDIPKPDWAANGLPLIEQRNDRLNNIPVYKKEQLKKIRKACILGREVLDAAAAEVRPGITTDELDEIVHNETIKRGAYPSPLNYYNFPKSLCTSVNEVICHGVPDKTVLKEGDIVNLDVSLYYQGYHADLNETYYVGDNISKEALNTTETSRECLKLAIKMCKPGTTFQELGDYIEKHATENKCSVVRTYCGHGVGEFFHCSPNIPHYAKNRTPGVMKPGMVFTIEPMINEGTWKDMTWPDDWTSTTQDGKLSAQFEHTLLVTEHGVEILTARNKKSPGGPRQRIK</sequence>
<gene>
    <name evidence="13" type="primary">MAP1_2</name>
    <name evidence="13" type="ORF">GRS66_009457</name>
</gene>
<dbReference type="CDD" id="cd01086">
    <property type="entry name" value="MetAP1"/>
    <property type="match status" value="1"/>
</dbReference>